<dbReference type="GO" id="GO:0006384">
    <property type="term" value="P:transcription initiation at RNA polymerase III promoter"/>
    <property type="evidence" value="ECO:0007669"/>
    <property type="project" value="InterPro"/>
</dbReference>
<keyword evidence="9" id="KW-1185">Reference proteome</keyword>
<evidence type="ECO:0000256" key="4">
    <source>
        <dbReference type="ARBA" id="ARBA00022478"/>
    </source>
</evidence>
<reference evidence="8" key="1">
    <citation type="journal article" date="2023" name="PhytoFront">
        <title>Draft Genome Resources of Seven Strains of Tilletia horrida, Causal Agent of Kernel Smut of Rice.</title>
        <authorList>
            <person name="Khanal S."/>
            <person name="Antony Babu S."/>
            <person name="Zhou X.G."/>
        </authorList>
    </citation>
    <scope>NUCLEOTIDE SEQUENCE</scope>
    <source>
        <strain evidence="8">TX6</strain>
    </source>
</reference>
<proteinExistence type="inferred from homology"/>
<evidence type="ECO:0000256" key="5">
    <source>
        <dbReference type="ARBA" id="ARBA00023163"/>
    </source>
</evidence>
<dbReference type="SUPFAM" id="SSF47819">
    <property type="entry name" value="HRDC-like"/>
    <property type="match status" value="1"/>
</dbReference>
<dbReference type="InterPro" id="IPR038846">
    <property type="entry name" value="RPC9"/>
</dbReference>
<dbReference type="InterPro" id="IPR005574">
    <property type="entry name" value="Rpb4/RPC9"/>
</dbReference>
<sequence>MRILNEQSALLSDFETLSLVKDYARTHSQAPSEGDDSIQPLKTPISNLNTVHYELHTYLTSPSSASLRNQSPQAIKAFLQALRAANLAPPFPGARDTSPDTQLTKSERLMLINHTPTSHVVLTTIVEECFSRFSQEQIDHLLYLIQTILISGNTMAE</sequence>
<evidence type="ECO:0000256" key="3">
    <source>
        <dbReference type="ARBA" id="ARBA00016672"/>
    </source>
</evidence>
<evidence type="ECO:0000256" key="6">
    <source>
        <dbReference type="ARBA" id="ARBA00023242"/>
    </source>
</evidence>
<protein>
    <recommendedName>
        <fullName evidence="3">DNA-directed RNA polymerase III subunit RPC9</fullName>
    </recommendedName>
</protein>
<comment type="subcellular location">
    <subcellularLocation>
        <location evidence="1">Nucleus</location>
    </subcellularLocation>
</comment>
<evidence type="ECO:0000313" key="9">
    <source>
        <dbReference type="Proteomes" id="UP001176517"/>
    </source>
</evidence>
<evidence type="ECO:0000259" key="7">
    <source>
        <dbReference type="SMART" id="SM00657"/>
    </source>
</evidence>
<evidence type="ECO:0000313" key="8">
    <source>
        <dbReference type="EMBL" id="KAK0546334.1"/>
    </source>
</evidence>
<dbReference type="PANTHER" id="PTHR15561">
    <property type="entry name" value="CALCITONIN GENE-RELATED PEPTIDE-RECEPTOR COMPONENT PROTEIN"/>
    <property type="match status" value="1"/>
</dbReference>
<comment type="caution">
    <text evidence="8">The sequence shown here is derived from an EMBL/GenBank/DDBJ whole genome shotgun (WGS) entry which is preliminary data.</text>
</comment>
<keyword evidence="6" id="KW-0539">Nucleus</keyword>
<dbReference type="Pfam" id="PF03874">
    <property type="entry name" value="RNA_pol_Rpb4"/>
    <property type="match status" value="1"/>
</dbReference>
<dbReference type="InterPro" id="IPR010997">
    <property type="entry name" value="HRDC-like_sf"/>
</dbReference>
<dbReference type="Gene3D" id="1.20.1250.40">
    <property type="match status" value="1"/>
</dbReference>
<dbReference type="GO" id="GO:0000166">
    <property type="term" value="F:nucleotide binding"/>
    <property type="evidence" value="ECO:0007669"/>
    <property type="project" value="InterPro"/>
</dbReference>
<evidence type="ECO:0000256" key="1">
    <source>
        <dbReference type="ARBA" id="ARBA00004123"/>
    </source>
</evidence>
<dbReference type="AlphaFoldDB" id="A0AAN6GQT2"/>
<dbReference type="EMBL" id="JAPDMZ010000196">
    <property type="protein sequence ID" value="KAK0546334.1"/>
    <property type="molecule type" value="Genomic_DNA"/>
</dbReference>
<comment type="similarity">
    <text evidence="2">Belongs to the eukaryotic RPC9 RNA polymerase subunit family.</text>
</comment>
<dbReference type="InterPro" id="IPR038324">
    <property type="entry name" value="Rpb4/RPC9_sf"/>
</dbReference>
<name>A0AAN6GQT2_9BASI</name>
<dbReference type="InterPro" id="IPR006590">
    <property type="entry name" value="RNA_pol_Rpb4/RPC9_core"/>
</dbReference>
<keyword evidence="5" id="KW-0804">Transcription</keyword>
<dbReference type="PANTHER" id="PTHR15561:SF0">
    <property type="entry name" value="DNA-DIRECTED RNA POLYMERASE III SUBUNIT RPC9"/>
    <property type="match status" value="1"/>
</dbReference>
<feature type="domain" description="RNA polymerase Rpb4/RPC9 core" evidence="7">
    <location>
        <begin position="1"/>
        <end position="152"/>
    </location>
</feature>
<keyword evidence="4" id="KW-0240">DNA-directed RNA polymerase</keyword>
<gene>
    <name evidence="8" type="ORF">OC846_005307</name>
</gene>
<evidence type="ECO:0000256" key="2">
    <source>
        <dbReference type="ARBA" id="ARBA00006898"/>
    </source>
</evidence>
<organism evidence="8 9">
    <name type="scientific">Tilletia horrida</name>
    <dbReference type="NCBI Taxonomy" id="155126"/>
    <lineage>
        <taxon>Eukaryota</taxon>
        <taxon>Fungi</taxon>
        <taxon>Dikarya</taxon>
        <taxon>Basidiomycota</taxon>
        <taxon>Ustilaginomycotina</taxon>
        <taxon>Exobasidiomycetes</taxon>
        <taxon>Tilletiales</taxon>
        <taxon>Tilletiaceae</taxon>
        <taxon>Tilletia</taxon>
    </lineage>
</organism>
<dbReference type="Proteomes" id="UP001176517">
    <property type="component" value="Unassembled WGS sequence"/>
</dbReference>
<accession>A0AAN6GQT2</accession>
<dbReference type="SMART" id="SM00657">
    <property type="entry name" value="RPOL4c"/>
    <property type="match status" value="1"/>
</dbReference>
<dbReference type="GO" id="GO:0005666">
    <property type="term" value="C:RNA polymerase III complex"/>
    <property type="evidence" value="ECO:0007669"/>
    <property type="project" value="InterPro"/>
</dbReference>